<dbReference type="EC" id="6.3.3.1" evidence="12"/>
<comment type="catalytic activity">
    <reaction evidence="11">
        <text>L-glutamine + H2O = L-glutamate + NH4(+)</text>
        <dbReference type="Rhea" id="RHEA:15889"/>
        <dbReference type="ChEBI" id="CHEBI:15377"/>
        <dbReference type="ChEBI" id="CHEBI:28938"/>
        <dbReference type="ChEBI" id="CHEBI:29985"/>
        <dbReference type="ChEBI" id="CHEBI:58359"/>
        <dbReference type="EC" id="3.5.1.2"/>
    </reaction>
</comment>
<feature type="region of interest" description="Disordered" evidence="13">
    <location>
        <begin position="271"/>
        <end position="295"/>
    </location>
</feature>
<comment type="function">
    <text evidence="11">Part of the phosphoribosylformylglycinamidine synthase complex involved in the purines biosynthetic pathway. Catalyzes the ATP-dependent conversion of formylglycinamide ribonucleotide (FGAR) and glutamine to yield formylglycinamidine ribonucleotide (FGAM) and glutamate. The FGAM synthase complex is composed of three subunits. PurQ produces an ammonia molecule by converting glutamine to glutamate. PurL transfers the ammonia molecule to FGAR to form FGAM in an ATP-dependent manner. PurS interacts with PurQ and PurL and is thought to assist in the transfer of the ammonia molecule from PurQ to PurL.</text>
</comment>
<dbReference type="Proteomes" id="UP000654345">
    <property type="component" value="Unassembled WGS sequence"/>
</dbReference>
<dbReference type="InterPro" id="IPR036676">
    <property type="entry name" value="PurM-like_C_sf"/>
</dbReference>
<dbReference type="Gene3D" id="3.40.50.880">
    <property type="match status" value="1"/>
</dbReference>
<evidence type="ECO:0000313" key="16">
    <source>
        <dbReference type="EMBL" id="GHO53390.1"/>
    </source>
</evidence>
<dbReference type="NCBIfam" id="TIGR00878">
    <property type="entry name" value="purM"/>
    <property type="match status" value="1"/>
</dbReference>
<sequence>MTRKPRALVLRAPGINCDREMAYACRLVGFETELVHINQLLKNPEALLEYHFLALPGGFSYGDDLGAGTLLAKNLTIHLGDQLRRFVAEGRLVLGVCNGFQVLVRAGLLPGVLASDGAGDVARASLTENALAQFECRWVTLVTQPSNCVFTQGIDKPVEFPVAHGEGQFVYSGDLSELHTSGQLPLVYATPAGRTGEMVAYPANPNGSMDNIAGACNVQGNVFGLMPHPERFVSALQHPQRRSLTGDIGDGLLIFQNAFNYAQKLVSGEGVTPVSRPEASPLASQSVAGASSATSTAQAPSVTITPLSYAESGVDVTAGEQAVRLMKKAVQSTHGPEVLESVGAFAGAMSLHAVDKMRRPALVSSTDGVGTKTLIAAQAKRYDTIGYDIVNHSVNDLLMMGARPLFFMDYVAVNKLDPVQVARIVQGVAEACKEAGCALLGGETAEMPDVYMPGAFDLAGTIVGIVEQDEIVNGSTISVGDYILGLPSSGLHTNGYSLVRKLFAQTSLDTVYPELGEPLADALLRPHRCYLREVQEIRSYLADRGRFIKGMAHITGGGFQGNISRILPPGIQAEIETSSWQVPPLFQLLARLSSLPQDELYRTFNMGIGMIFVLSPKSALEARSILPELVQIGTIREGQGAVLIR</sequence>
<evidence type="ECO:0000256" key="1">
    <source>
        <dbReference type="ARBA" id="ARBA00004686"/>
    </source>
</evidence>
<comment type="catalytic activity">
    <reaction evidence="11">
        <text>N(2)-formyl-N(1)-(5-phospho-beta-D-ribosyl)glycinamide + L-glutamine + ATP + H2O = 2-formamido-N(1)-(5-O-phospho-beta-D-ribosyl)acetamidine + L-glutamate + ADP + phosphate + H(+)</text>
        <dbReference type="Rhea" id="RHEA:17129"/>
        <dbReference type="ChEBI" id="CHEBI:15377"/>
        <dbReference type="ChEBI" id="CHEBI:15378"/>
        <dbReference type="ChEBI" id="CHEBI:29985"/>
        <dbReference type="ChEBI" id="CHEBI:30616"/>
        <dbReference type="ChEBI" id="CHEBI:43474"/>
        <dbReference type="ChEBI" id="CHEBI:58359"/>
        <dbReference type="ChEBI" id="CHEBI:147286"/>
        <dbReference type="ChEBI" id="CHEBI:147287"/>
        <dbReference type="ChEBI" id="CHEBI:456216"/>
        <dbReference type="EC" id="6.3.5.3"/>
    </reaction>
</comment>
<proteinExistence type="inferred from homology"/>
<evidence type="ECO:0000256" key="6">
    <source>
        <dbReference type="ARBA" id="ARBA00022755"/>
    </source>
</evidence>
<evidence type="ECO:0000256" key="2">
    <source>
        <dbReference type="ARBA" id="ARBA00010280"/>
    </source>
</evidence>
<dbReference type="EMBL" id="BNJG01000001">
    <property type="protein sequence ID" value="GHO53390.1"/>
    <property type="molecule type" value="Genomic_DNA"/>
</dbReference>
<dbReference type="PROSITE" id="PS51273">
    <property type="entry name" value="GATASE_TYPE_1"/>
    <property type="match status" value="1"/>
</dbReference>
<feature type="active site" evidence="11">
    <location>
        <position position="228"/>
    </location>
</feature>
<evidence type="ECO:0000256" key="10">
    <source>
        <dbReference type="ARBA" id="ARBA00049057"/>
    </source>
</evidence>
<evidence type="ECO:0000256" key="13">
    <source>
        <dbReference type="SAM" id="MobiDB-lite"/>
    </source>
</evidence>
<keyword evidence="4 12" id="KW-0436">Ligase</keyword>
<dbReference type="SUPFAM" id="SSF56042">
    <property type="entry name" value="PurM C-terminal domain-like"/>
    <property type="match status" value="1"/>
</dbReference>
<comment type="subunit">
    <text evidence="11">Part of the FGAM synthase complex composed of 1 PurL, 1 PurQ and 2 PurS subunits.</text>
</comment>
<comment type="caution">
    <text evidence="16">The sequence shown here is derived from an EMBL/GenBank/DDBJ whole genome shotgun (WGS) entry which is preliminary data.</text>
</comment>
<dbReference type="RefSeq" id="WP_201370227.1">
    <property type="nucleotide sequence ID" value="NZ_BNJG01000001.1"/>
</dbReference>
<dbReference type="SUPFAM" id="SSF55326">
    <property type="entry name" value="PurM N-terminal domain-like"/>
    <property type="match status" value="1"/>
</dbReference>
<keyword evidence="6 12" id="KW-0658">Purine biosynthesis</keyword>
<accession>A0ABQ3UL49</accession>
<comment type="pathway">
    <text evidence="1 12">Purine metabolism; IMP biosynthesis via de novo pathway; 5-amino-1-(5-phospho-D-ribosyl)imidazole from N(2)-formyl-N(1)-(5-phospho-D-ribosyl)glycinamide: step 2/2.</text>
</comment>
<gene>
    <name evidence="12" type="primary">purM</name>
    <name evidence="11" type="synonym">purQ</name>
    <name evidence="16" type="ORF">KSB_18650</name>
</gene>
<feature type="active site" evidence="11">
    <location>
        <position position="230"/>
    </location>
</feature>
<evidence type="ECO:0000256" key="7">
    <source>
        <dbReference type="ARBA" id="ARBA00022801"/>
    </source>
</evidence>
<evidence type="ECO:0000313" key="17">
    <source>
        <dbReference type="Proteomes" id="UP000654345"/>
    </source>
</evidence>
<dbReference type="PANTHER" id="PTHR10520">
    <property type="entry name" value="TRIFUNCTIONAL PURINE BIOSYNTHETIC PROTEIN ADENOSINE-3-RELATED"/>
    <property type="match status" value="1"/>
</dbReference>
<comment type="similarity">
    <text evidence="2 12">Belongs to the AIR synthase family.</text>
</comment>
<dbReference type="Gene3D" id="3.30.1330.10">
    <property type="entry name" value="PurM-like, N-terminal domain"/>
    <property type="match status" value="1"/>
</dbReference>
<dbReference type="SUPFAM" id="SSF52317">
    <property type="entry name" value="Class I glutamine amidotransferase-like"/>
    <property type="match status" value="1"/>
</dbReference>
<keyword evidence="3 12" id="KW-0963">Cytoplasm</keyword>
<comment type="pathway">
    <text evidence="11">Purine metabolism; IMP biosynthesis via de novo pathway; 5-amino-1-(5-phospho-D-ribosyl)imidazole from N(2)-formyl-N(1)-(5-phospho-D-ribosyl)glycinamide: step 1/2.</text>
</comment>
<reference evidence="16 17" key="1">
    <citation type="journal article" date="2021" name="Int. J. Syst. Evol. Microbiol.">
        <title>Reticulibacter mediterranei gen. nov., sp. nov., within the new family Reticulibacteraceae fam. nov., and Ktedonospora formicarum gen. nov., sp. nov., Ktedonobacter robiniae sp. nov., Dictyobacter formicarum sp. nov. and Dictyobacter arantiisoli sp. nov., belonging to the class Ktedonobacteria.</title>
        <authorList>
            <person name="Yabe S."/>
            <person name="Zheng Y."/>
            <person name="Wang C.M."/>
            <person name="Sakai Y."/>
            <person name="Abe K."/>
            <person name="Yokota A."/>
            <person name="Donadio S."/>
            <person name="Cavaletti L."/>
            <person name="Monciardini P."/>
        </authorList>
    </citation>
    <scope>NUCLEOTIDE SEQUENCE [LARGE SCALE GENOMIC DNA]</scope>
    <source>
        <strain evidence="16 17">SOSP1-30</strain>
    </source>
</reference>
<evidence type="ECO:0000256" key="4">
    <source>
        <dbReference type="ARBA" id="ARBA00022598"/>
    </source>
</evidence>
<dbReference type="Pfam" id="PF02769">
    <property type="entry name" value="AIRS_C"/>
    <property type="match status" value="1"/>
</dbReference>
<comment type="subcellular location">
    <subcellularLocation>
        <location evidence="12">Cytoplasm</location>
    </subcellularLocation>
</comment>
<dbReference type="Pfam" id="PF13507">
    <property type="entry name" value="GATase_5"/>
    <property type="match status" value="1"/>
</dbReference>
<comment type="catalytic activity">
    <reaction evidence="10 12">
        <text>2-formamido-N(1)-(5-O-phospho-beta-D-ribosyl)acetamidine + ATP = 5-amino-1-(5-phospho-beta-D-ribosyl)imidazole + ADP + phosphate + H(+)</text>
        <dbReference type="Rhea" id="RHEA:23032"/>
        <dbReference type="ChEBI" id="CHEBI:15378"/>
        <dbReference type="ChEBI" id="CHEBI:30616"/>
        <dbReference type="ChEBI" id="CHEBI:43474"/>
        <dbReference type="ChEBI" id="CHEBI:137981"/>
        <dbReference type="ChEBI" id="CHEBI:147287"/>
        <dbReference type="ChEBI" id="CHEBI:456216"/>
        <dbReference type="EC" id="6.3.3.1"/>
    </reaction>
</comment>
<evidence type="ECO:0000256" key="12">
    <source>
        <dbReference type="HAMAP-Rule" id="MF_00741"/>
    </source>
</evidence>
<dbReference type="InterPro" id="IPR016188">
    <property type="entry name" value="PurM-like_N"/>
</dbReference>
<dbReference type="EC" id="3.5.1.2" evidence="11"/>
<keyword evidence="8 12" id="KW-0067">ATP-binding</keyword>
<protein>
    <recommendedName>
        <fullName evidence="11 12">Multifunctional fusion protein</fullName>
    </recommendedName>
    <domain>
        <recommendedName>
            <fullName evidence="11">Phosphoribosylformylglycinamidine synthase subunit PurQ</fullName>
            <shortName evidence="11">FGAM synthase</shortName>
            <ecNumber evidence="11">6.3.5.3</ecNumber>
        </recommendedName>
        <alternativeName>
            <fullName evidence="11">Formylglycinamide ribonucleotide amidotransferase subunit I</fullName>
        </alternativeName>
        <alternativeName>
            <fullName evidence="11">Glutaminase PurQ</fullName>
        </alternativeName>
        <alternativeName>
            <fullName evidence="11">Phosphoribosylformylglycinamidine synthase subunit I</fullName>
            <shortName evidence="11">FGAR amidotransferase I</shortName>
            <shortName evidence="11">FGAR-AT I</shortName>
            <ecNumber evidence="11">3.5.1.2</ecNumber>
        </alternativeName>
    </domain>
    <domain>
        <recommendedName>
            <fullName evidence="12">Phosphoribosylformylglycinamidine cyclo-ligase</fullName>
            <ecNumber evidence="12">6.3.3.1</ecNumber>
        </recommendedName>
        <alternativeName>
            <fullName evidence="12">AIR synthase</fullName>
        </alternativeName>
        <alternativeName>
            <fullName evidence="12">AIRS</fullName>
        </alternativeName>
        <alternativeName>
            <fullName evidence="12">Phosphoribosyl-aminoimidazole synthetase</fullName>
        </alternativeName>
    </domain>
</protein>
<dbReference type="HAMAP" id="MF_00741">
    <property type="entry name" value="AIRS"/>
    <property type="match status" value="1"/>
</dbReference>
<keyword evidence="17" id="KW-1185">Reference proteome</keyword>
<feature type="active site" description="Nucleophile" evidence="11">
    <location>
        <position position="97"/>
    </location>
</feature>
<dbReference type="HAMAP" id="MF_00421">
    <property type="entry name" value="PurQ"/>
    <property type="match status" value="1"/>
</dbReference>
<dbReference type="InterPro" id="IPR036921">
    <property type="entry name" value="PurM-like_N_sf"/>
</dbReference>
<evidence type="ECO:0000259" key="14">
    <source>
        <dbReference type="Pfam" id="PF00586"/>
    </source>
</evidence>
<keyword evidence="7 11" id="KW-0378">Hydrolase</keyword>
<keyword evidence="9 11" id="KW-0315">Glutamine amidotransferase</keyword>
<evidence type="ECO:0000256" key="3">
    <source>
        <dbReference type="ARBA" id="ARBA00022490"/>
    </source>
</evidence>
<keyword evidence="5 12" id="KW-0547">Nucleotide-binding</keyword>
<evidence type="ECO:0000256" key="5">
    <source>
        <dbReference type="ARBA" id="ARBA00022741"/>
    </source>
</evidence>
<organism evidence="16 17">
    <name type="scientific">Ktedonobacter robiniae</name>
    <dbReference type="NCBI Taxonomy" id="2778365"/>
    <lineage>
        <taxon>Bacteria</taxon>
        <taxon>Bacillati</taxon>
        <taxon>Chloroflexota</taxon>
        <taxon>Ktedonobacteria</taxon>
        <taxon>Ktedonobacterales</taxon>
        <taxon>Ktedonobacteraceae</taxon>
        <taxon>Ktedonobacter</taxon>
    </lineage>
</organism>
<name>A0ABQ3UL49_9CHLR</name>
<dbReference type="InterPro" id="IPR004733">
    <property type="entry name" value="PurM_cligase"/>
</dbReference>
<dbReference type="InterPro" id="IPR010075">
    <property type="entry name" value="PRibForGlyAmidine_synth_PurQ"/>
</dbReference>
<dbReference type="Pfam" id="PF00586">
    <property type="entry name" value="AIRS"/>
    <property type="match status" value="1"/>
</dbReference>
<dbReference type="Gene3D" id="3.90.650.10">
    <property type="entry name" value="PurM-like C-terminal domain"/>
    <property type="match status" value="1"/>
</dbReference>
<feature type="domain" description="PurM-like N-terminal" evidence="14">
    <location>
        <begin position="360"/>
        <end position="466"/>
    </location>
</feature>
<dbReference type="NCBIfam" id="TIGR01737">
    <property type="entry name" value="FGAM_synth_I"/>
    <property type="match status" value="1"/>
</dbReference>
<evidence type="ECO:0000256" key="9">
    <source>
        <dbReference type="ARBA" id="ARBA00022962"/>
    </source>
</evidence>
<dbReference type="PANTHER" id="PTHR10520:SF12">
    <property type="entry name" value="TRIFUNCTIONAL PURINE BIOSYNTHETIC PROTEIN ADENOSINE-3"/>
    <property type="match status" value="1"/>
</dbReference>
<feature type="domain" description="PurM-like C-terminal" evidence="15">
    <location>
        <begin position="479"/>
        <end position="642"/>
    </location>
</feature>
<dbReference type="EC" id="6.3.5.3" evidence="11"/>
<dbReference type="CDD" id="cd02196">
    <property type="entry name" value="PurM"/>
    <property type="match status" value="1"/>
</dbReference>
<evidence type="ECO:0000259" key="15">
    <source>
        <dbReference type="Pfam" id="PF02769"/>
    </source>
</evidence>
<dbReference type="InterPro" id="IPR029062">
    <property type="entry name" value="Class_I_gatase-like"/>
</dbReference>
<dbReference type="SMART" id="SM01211">
    <property type="entry name" value="GATase_5"/>
    <property type="match status" value="1"/>
</dbReference>
<feature type="compositionally biased region" description="Low complexity" evidence="13">
    <location>
        <begin position="283"/>
        <end position="295"/>
    </location>
</feature>
<evidence type="ECO:0000256" key="8">
    <source>
        <dbReference type="ARBA" id="ARBA00022840"/>
    </source>
</evidence>
<dbReference type="CDD" id="cd01740">
    <property type="entry name" value="GATase1_FGAR_AT"/>
    <property type="match status" value="1"/>
</dbReference>
<evidence type="ECO:0000256" key="11">
    <source>
        <dbReference type="HAMAP-Rule" id="MF_00421"/>
    </source>
</evidence>
<dbReference type="InterPro" id="IPR010918">
    <property type="entry name" value="PurM-like_C_dom"/>
</dbReference>